<evidence type="ECO:0000313" key="3">
    <source>
        <dbReference type="Proteomes" id="UP001165367"/>
    </source>
</evidence>
<reference evidence="2" key="1">
    <citation type="submission" date="2022-01" db="EMBL/GenBank/DDBJ databases">
        <authorList>
            <person name="Jo J.-H."/>
            <person name="Im W.-T."/>
        </authorList>
    </citation>
    <scope>NUCLEOTIDE SEQUENCE</scope>
    <source>
        <strain evidence="2">NA20</strain>
    </source>
</reference>
<protein>
    <submittedName>
        <fullName evidence="2">Uncharacterized protein</fullName>
    </submittedName>
</protein>
<evidence type="ECO:0000313" key="2">
    <source>
        <dbReference type="EMBL" id="MCG2617633.1"/>
    </source>
</evidence>
<dbReference type="Proteomes" id="UP001165367">
    <property type="component" value="Unassembled WGS sequence"/>
</dbReference>
<sequence>MELYLVPVKKIRNIFFLVLVANIILTAITFILFKNKVPLIPGYQAGKNLTNPLLIFIVLVAVIHALQQRKHLMRVCSIPDFELRRVQYEKFYRKRMIWYVFSVITSCLLCLLSQRDIFLYYCGADVLLSLPFYPSAFLLKRELRTNDIILY</sequence>
<dbReference type="RefSeq" id="WP_237876430.1">
    <property type="nucleotide sequence ID" value="NZ_JAKLTR010000023.1"/>
</dbReference>
<keyword evidence="1" id="KW-0472">Membrane</keyword>
<feature type="transmembrane region" description="Helical" evidence="1">
    <location>
        <begin position="118"/>
        <end position="139"/>
    </location>
</feature>
<keyword evidence="1" id="KW-0812">Transmembrane</keyword>
<comment type="caution">
    <text evidence="2">The sequence shown here is derived from an EMBL/GenBank/DDBJ whole genome shotgun (WGS) entry which is preliminary data.</text>
</comment>
<accession>A0ABS9KZ96</accession>
<organism evidence="2 3">
    <name type="scientific">Terrimonas ginsenosidimutans</name>
    <dbReference type="NCBI Taxonomy" id="2908004"/>
    <lineage>
        <taxon>Bacteria</taxon>
        <taxon>Pseudomonadati</taxon>
        <taxon>Bacteroidota</taxon>
        <taxon>Chitinophagia</taxon>
        <taxon>Chitinophagales</taxon>
        <taxon>Chitinophagaceae</taxon>
        <taxon>Terrimonas</taxon>
    </lineage>
</organism>
<dbReference type="EMBL" id="JAKLTR010000023">
    <property type="protein sequence ID" value="MCG2617633.1"/>
    <property type="molecule type" value="Genomic_DNA"/>
</dbReference>
<keyword evidence="1" id="KW-1133">Transmembrane helix</keyword>
<proteinExistence type="predicted"/>
<evidence type="ECO:0000256" key="1">
    <source>
        <dbReference type="SAM" id="Phobius"/>
    </source>
</evidence>
<keyword evidence="3" id="KW-1185">Reference proteome</keyword>
<feature type="transmembrane region" description="Helical" evidence="1">
    <location>
        <begin position="49"/>
        <end position="66"/>
    </location>
</feature>
<name>A0ABS9KZ96_9BACT</name>
<feature type="transmembrane region" description="Helical" evidence="1">
    <location>
        <begin position="12"/>
        <end position="33"/>
    </location>
</feature>
<gene>
    <name evidence="2" type="ORF">LZZ85_25255</name>
</gene>
<feature type="transmembrane region" description="Helical" evidence="1">
    <location>
        <begin position="96"/>
        <end position="112"/>
    </location>
</feature>